<dbReference type="Pfam" id="PF01363">
    <property type="entry name" value="FYVE"/>
    <property type="match status" value="1"/>
</dbReference>
<comment type="caution">
    <text evidence="7">The sequence shown here is derived from an EMBL/GenBank/DDBJ whole genome shotgun (WGS) entry which is preliminary data.</text>
</comment>
<dbReference type="PANTHER" id="PTHR23164">
    <property type="entry name" value="EARLY ENDOSOME ANTIGEN 1"/>
    <property type="match status" value="1"/>
</dbReference>
<feature type="compositionally biased region" description="Polar residues" evidence="5">
    <location>
        <begin position="268"/>
        <end position="278"/>
    </location>
</feature>
<keyword evidence="1" id="KW-0479">Metal-binding</keyword>
<dbReference type="OrthoDB" id="166134at2759"/>
<evidence type="ECO:0000256" key="2">
    <source>
        <dbReference type="ARBA" id="ARBA00022771"/>
    </source>
</evidence>
<name>A0A4Q1BS81_TREME</name>
<feature type="region of interest" description="Disordered" evidence="5">
    <location>
        <begin position="108"/>
        <end position="298"/>
    </location>
</feature>
<gene>
    <name evidence="7" type="ORF">M231_01721</name>
</gene>
<feature type="domain" description="FYVE-type" evidence="6">
    <location>
        <begin position="414"/>
        <end position="445"/>
    </location>
</feature>
<protein>
    <recommendedName>
        <fullName evidence="6">FYVE-type domain-containing protein</fullName>
    </recommendedName>
</protein>
<feature type="region of interest" description="Disordered" evidence="5">
    <location>
        <begin position="513"/>
        <end position="550"/>
    </location>
</feature>
<dbReference type="STRING" id="5217.A0A4Q1BS81"/>
<feature type="compositionally biased region" description="Low complexity" evidence="5">
    <location>
        <begin position="1"/>
        <end position="34"/>
    </location>
</feature>
<evidence type="ECO:0000259" key="6">
    <source>
        <dbReference type="PROSITE" id="PS50178"/>
    </source>
</evidence>
<dbReference type="PANTHER" id="PTHR23164:SF30">
    <property type="entry name" value="EARLY ENDOSOME ANTIGEN 1"/>
    <property type="match status" value="1"/>
</dbReference>
<feature type="compositionally biased region" description="Low complexity" evidence="5">
    <location>
        <begin position="350"/>
        <end position="360"/>
    </location>
</feature>
<accession>A0A4Q1BS81</accession>
<dbReference type="VEuPathDB" id="FungiDB:TREMEDRAFT_26996"/>
<keyword evidence="2 4" id="KW-0863">Zinc-finger</keyword>
<organism evidence="7 8">
    <name type="scientific">Tremella mesenterica</name>
    <name type="common">Jelly fungus</name>
    <dbReference type="NCBI Taxonomy" id="5217"/>
    <lineage>
        <taxon>Eukaryota</taxon>
        <taxon>Fungi</taxon>
        <taxon>Dikarya</taxon>
        <taxon>Basidiomycota</taxon>
        <taxon>Agaricomycotina</taxon>
        <taxon>Tremellomycetes</taxon>
        <taxon>Tremellales</taxon>
        <taxon>Tremellaceae</taxon>
        <taxon>Tremella</taxon>
    </lineage>
</organism>
<dbReference type="PROSITE" id="PS50178">
    <property type="entry name" value="ZF_FYVE"/>
    <property type="match status" value="1"/>
</dbReference>
<dbReference type="Proteomes" id="UP000289152">
    <property type="component" value="Unassembled WGS sequence"/>
</dbReference>
<feature type="region of interest" description="Disordered" evidence="5">
    <location>
        <begin position="1"/>
        <end position="52"/>
    </location>
</feature>
<dbReference type="InterPro" id="IPR017455">
    <property type="entry name" value="Znf_FYVE-rel"/>
</dbReference>
<feature type="compositionally biased region" description="Polar residues" evidence="5">
    <location>
        <begin position="170"/>
        <end position="183"/>
    </location>
</feature>
<dbReference type="InterPro" id="IPR013083">
    <property type="entry name" value="Znf_RING/FYVE/PHD"/>
</dbReference>
<proteinExistence type="predicted"/>
<dbReference type="GO" id="GO:0008270">
    <property type="term" value="F:zinc ion binding"/>
    <property type="evidence" value="ECO:0007669"/>
    <property type="project" value="UniProtKB-KW"/>
</dbReference>
<feature type="compositionally biased region" description="Low complexity" evidence="5">
    <location>
        <begin position="122"/>
        <end position="169"/>
    </location>
</feature>
<dbReference type="SMART" id="SM00064">
    <property type="entry name" value="FYVE"/>
    <property type="match status" value="1"/>
</dbReference>
<dbReference type="EMBL" id="SDIL01000013">
    <property type="protein sequence ID" value="RXK40873.1"/>
    <property type="molecule type" value="Genomic_DNA"/>
</dbReference>
<feature type="region of interest" description="Disordered" evidence="5">
    <location>
        <begin position="341"/>
        <end position="364"/>
    </location>
</feature>
<evidence type="ECO:0000313" key="8">
    <source>
        <dbReference type="Proteomes" id="UP000289152"/>
    </source>
</evidence>
<keyword evidence="3" id="KW-0862">Zinc</keyword>
<dbReference type="CDD" id="cd15737">
    <property type="entry name" value="FYVE2_Vac1p_like"/>
    <property type="match status" value="1"/>
</dbReference>
<evidence type="ECO:0000256" key="3">
    <source>
        <dbReference type="ARBA" id="ARBA00022833"/>
    </source>
</evidence>
<feature type="compositionally biased region" description="Polar residues" evidence="5">
    <location>
        <begin position="245"/>
        <end position="262"/>
    </location>
</feature>
<dbReference type="Gene3D" id="3.30.40.10">
    <property type="entry name" value="Zinc/RING finger domain, C3HC4 (zinc finger)"/>
    <property type="match status" value="1"/>
</dbReference>
<evidence type="ECO:0000256" key="1">
    <source>
        <dbReference type="ARBA" id="ARBA00022723"/>
    </source>
</evidence>
<dbReference type="InParanoid" id="A0A4Q1BS81"/>
<evidence type="ECO:0000256" key="4">
    <source>
        <dbReference type="PROSITE-ProRule" id="PRU00091"/>
    </source>
</evidence>
<dbReference type="InterPro" id="IPR011011">
    <property type="entry name" value="Znf_FYVE_PHD"/>
</dbReference>
<evidence type="ECO:0000256" key="5">
    <source>
        <dbReference type="SAM" id="MobiDB-lite"/>
    </source>
</evidence>
<reference evidence="7 8" key="1">
    <citation type="submission" date="2016-06" db="EMBL/GenBank/DDBJ databases">
        <title>Evolution of pathogenesis and genome organization in the Tremellales.</title>
        <authorList>
            <person name="Cuomo C."/>
            <person name="Litvintseva A."/>
            <person name="Heitman J."/>
            <person name="Chen Y."/>
            <person name="Sun S."/>
            <person name="Springer D."/>
            <person name="Dromer F."/>
            <person name="Young S."/>
            <person name="Zeng Q."/>
            <person name="Chapman S."/>
            <person name="Gujja S."/>
            <person name="Saif S."/>
            <person name="Birren B."/>
        </authorList>
    </citation>
    <scope>NUCLEOTIDE SEQUENCE [LARGE SCALE GENOMIC DNA]</scope>
    <source>
        <strain evidence="7 8">ATCC 28783</strain>
    </source>
</reference>
<sequence>MTSPTPRRFGSPPSSSLSSTSNSSSPNLTSLLPPRSDHRRNSSASTSFLPLDSLESAADRSLAWLHTWAPKGEGRGREFLSSTLNGVATVAGAVGNQIGEMGHEGLQRAGLSRPSSFHVVPQSSQQSSSLQISNRPAPTLLPQSQAQLQSQPQITYSTSSAGSSPPGSSQNGIIQSGTMNGNQDVIPITSPPQIRKPPQPSNLSRLGISHTSRRNPTNPPPIPRSSSASATIQQHTGPHGPSHLNPHSTRPQSHSRSPSTGQVGVVSQGLSRSSSKATTEGGFPRRAGMPYKIGFQPAGVRNDRSEEYFEERRKWSEEMDKEEGRLGRRWAKLVDLHFNPNSYPDPTIPSLPRSPSLSSTSDKRRSLLSIDGALDALKPKEMWKGFKTAAGPPTGGEEARKRAAEQAIVKWEDDSQVHKCRICQSSFSLANRKHHCRVCGRIVCSLPPTPPALLAVQVQLFSPTPSTPPSPSRSISLPAGTRTEKCCLLLVADWKTGRGEEVDEGFVGWMKVGQGSEDDTKSPSMGKRASRTSIASGSDNSIRDIPLPQQPKEVQVKGVRVCKECWATVSRKQKMTDRQKVSGFARLYGILRSLQAEIESLMPDYEDSLAELSASPDFPDPSPDLLSSHKNLITLFTQYEHLSKRLSNLPCDEGSSQAVIQSAVARSSASFLSKEMLKVQALPKFQKRAAENKRKTMKVVQLDLSDLKVGDDVSSGRDEEEEVDVAGLLQPLLEQEAQLE</sequence>
<keyword evidence="8" id="KW-1185">Reference proteome</keyword>
<feature type="compositionally biased region" description="Polar residues" evidence="5">
    <location>
        <begin position="531"/>
        <end position="540"/>
    </location>
</feature>
<dbReference type="InterPro" id="IPR000306">
    <property type="entry name" value="Znf_FYVE"/>
</dbReference>
<dbReference type="SUPFAM" id="SSF57903">
    <property type="entry name" value="FYVE/PHD zinc finger"/>
    <property type="match status" value="1"/>
</dbReference>
<evidence type="ECO:0000313" key="7">
    <source>
        <dbReference type="EMBL" id="RXK40873.1"/>
    </source>
</evidence>
<dbReference type="AlphaFoldDB" id="A0A4Q1BS81"/>